<evidence type="ECO:0000313" key="6">
    <source>
        <dbReference type="Proteomes" id="UP001232536"/>
    </source>
</evidence>
<accession>A0ABT9DF34</accession>
<dbReference type="Gene3D" id="3.90.180.10">
    <property type="entry name" value="Medium-chain alcohol dehydrogenases, catalytic domain"/>
    <property type="match status" value="1"/>
</dbReference>
<dbReference type="InterPro" id="IPR051603">
    <property type="entry name" value="Zinc-ADH_QOR/CCCR"/>
</dbReference>
<dbReference type="Gene3D" id="3.40.50.720">
    <property type="entry name" value="NAD(P)-binding Rossmann-like Domain"/>
    <property type="match status" value="1"/>
</dbReference>
<keyword evidence="2" id="KW-0521">NADP</keyword>
<dbReference type="InterPro" id="IPR013154">
    <property type="entry name" value="ADH-like_N"/>
</dbReference>
<evidence type="ECO:0000313" key="5">
    <source>
        <dbReference type="EMBL" id="MDO8108358.1"/>
    </source>
</evidence>
<dbReference type="InterPro" id="IPR020843">
    <property type="entry name" value="ER"/>
</dbReference>
<comment type="caution">
    <text evidence="5">The sequence shown here is derived from an EMBL/GenBank/DDBJ whole genome shotgun (WGS) entry which is preliminary data.</text>
</comment>
<dbReference type="InterPro" id="IPR011032">
    <property type="entry name" value="GroES-like_sf"/>
</dbReference>
<protein>
    <recommendedName>
        <fullName evidence="3">Zinc-type alcohol dehydrogenase-like protein</fullName>
    </recommendedName>
</protein>
<dbReference type="CDD" id="cd08252">
    <property type="entry name" value="AL_MDR"/>
    <property type="match status" value="1"/>
</dbReference>
<evidence type="ECO:0000256" key="1">
    <source>
        <dbReference type="ARBA" id="ARBA00010371"/>
    </source>
</evidence>
<dbReference type="Proteomes" id="UP001232536">
    <property type="component" value="Unassembled WGS sequence"/>
</dbReference>
<dbReference type="InterPro" id="IPR013149">
    <property type="entry name" value="ADH-like_C"/>
</dbReference>
<dbReference type="PANTHER" id="PTHR44154:SF1">
    <property type="entry name" value="QUINONE OXIDOREDUCTASE"/>
    <property type="match status" value="1"/>
</dbReference>
<dbReference type="Pfam" id="PF00107">
    <property type="entry name" value="ADH_zinc_N"/>
    <property type="match status" value="1"/>
</dbReference>
<gene>
    <name evidence="5" type="ORF">Q6348_14260</name>
</gene>
<dbReference type="InterPro" id="IPR014182">
    <property type="entry name" value="ADH_Zn_typ-1"/>
</dbReference>
<keyword evidence="3" id="KW-0560">Oxidoreductase</keyword>
<organism evidence="5 6">
    <name type="scientific">Actinotalea lenta</name>
    <dbReference type="NCBI Taxonomy" id="3064654"/>
    <lineage>
        <taxon>Bacteria</taxon>
        <taxon>Bacillati</taxon>
        <taxon>Actinomycetota</taxon>
        <taxon>Actinomycetes</taxon>
        <taxon>Micrococcales</taxon>
        <taxon>Cellulomonadaceae</taxon>
        <taxon>Actinotalea</taxon>
    </lineage>
</organism>
<dbReference type="PANTHER" id="PTHR44154">
    <property type="entry name" value="QUINONE OXIDOREDUCTASE"/>
    <property type="match status" value="1"/>
</dbReference>
<dbReference type="SUPFAM" id="SSF50129">
    <property type="entry name" value="GroES-like"/>
    <property type="match status" value="1"/>
</dbReference>
<dbReference type="Pfam" id="PF08240">
    <property type="entry name" value="ADH_N"/>
    <property type="match status" value="1"/>
</dbReference>
<sequence length="320" mass="33625">MTMHAVSAVSGELHDTEVPAPEPQAHDLLVRVEAVSVNPVDVKTLRAAHPDPRILGFDAAGTVVAVGPEVSRFTVGDAVYYCGDYTRPGANADLHAVDERLVGHKPASLSFAEAAAMPLTTLTAAEALFDHLGAGPSTTGTLLVVGASGGVGSILVQLARRLTGLRVIGTASRPESREWVAGLGAHEVVDHRDLGATVRAVAPDGVDAIISAYTDVPVLADLLRPWGHLVAIDGSHHDVGPLKPGSQTFHWEYVFARPAHRMPDMARQGDLLEQVSGELDAGRLRGTATRFIPGLTASGLREAYEAVGSGRMLGKLVVHR</sequence>
<keyword evidence="3" id="KW-0862">Zinc</keyword>
<dbReference type="SUPFAM" id="SSF51735">
    <property type="entry name" value="NAD(P)-binding Rossmann-fold domains"/>
    <property type="match status" value="1"/>
</dbReference>
<evidence type="ECO:0000259" key="4">
    <source>
        <dbReference type="SMART" id="SM00829"/>
    </source>
</evidence>
<dbReference type="EMBL" id="JAUQYP010000002">
    <property type="protein sequence ID" value="MDO8108358.1"/>
    <property type="molecule type" value="Genomic_DNA"/>
</dbReference>
<evidence type="ECO:0000256" key="2">
    <source>
        <dbReference type="ARBA" id="ARBA00022857"/>
    </source>
</evidence>
<keyword evidence="3" id="KW-0479">Metal-binding</keyword>
<feature type="domain" description="Enoyl reductase (ER)" evidence="4">
    <location>
        <begin position="11"/>
        <end position="318"/>
    </location>
</feature>
<name>A0ABT9DF34_9CELL</name>
<keyword evidence="6" id="KW-1185">Reference proteome</keyword>
<comment type="similarity">
    <text evidence="1 3">Belongs to the zinc-containing alcohol dehydrogenase family. Quinone oxidoreductase subfamily.</text>
</comment>
<evidence type="ECO:0000256" key="3">
    <source>
        <dbReference type="RuleBase" id="RU364000"/>
    </source>
</evidence>
<dbReference type="RefSeq" id="WP_304602063.1">
    <property type="nucleotide sequence ID" value="NZ_JAUQYO010000001.1"/>
</dbReference>
<dbReference type="SMART" id="SM00829">
    <property type="entry name" value="PKS_ER"/>
    <property type="match status" value="1"/>
</dbReference>
<proteinExistence type="inferred from homology"/>
<dbReference type="NCBIfam" id="TIGR02817">
    <property type="entry name" value="adh_fam_1"/>
    <property type="match status" value="1"/>
</dbReference>
<dbReference type="InterPro" id="IPR036291">
    <property type="entry name" value="NAD(P)-bd_dom_sf"/>
</dbReference>
<reference evidence="5 6" key="1">
    <citation type="submission" date="2023-07" db="EMBL/GenBank/DDBJ databases">
        <title>Description of novel actinomycetes strains, isolated from tidal flat sediment.</title>
        <authorList>
            <person name="Lu C."/>
        </authorList>
    </citation>
    <scope>NUCLEOTIDE SEQUENCE [LARGE SCALE GENOMIC DNA]</scope>
    <source>
        <strain evidence="5 6">SYSU T00b441</strain>
    </source>
</reference>